<keyword evidence="3" id="KW-1185">Reference proteome</keyword>
<keyword evidence="1" id="KW-0732">Signal</keyword>
<dbReference type="EMBL" id="CABITT030000001">
    <property type="protein sequence ID" value="VVA89841.1"/>
    <property type="molecule type" value="Genomic_DNA"/>
</dbReference>
<evidence type="ECO:0000313" key="2">
    <source>
        <dbReference type="EMBL" id="VVA89841.1"/>
    </source>
</evidence>
<feature type="chain" id="PRO_5022107336" description="Secreted protein" evidence="1">
    <location>
        <begin position="21"/>
        <end position="75"/>
    </location>
</feature>
<sequence length="75" mass="8391">MVLRLLTWLWWVGWTRRCRGCRGSMSCDTFGGWGSCFSPSAQTWDLAWSCSERVGLGLVLGGHVPLSVSPSRLWS</sequence>
<dbReference type="AlphaFoldDB" id="A0A565AKC6"/>
<protein>
    <recommendedName>
        <fullName evidence="4">Secreted protein</fullName>
    </recommendedName>
</protein>
<name>A0A565AKC6_9BRAS</name>
<accession>A0A565AKC6</accession>
<dbReference type="Proteomes" id="UP000489600">
    <property type="component" value="Unassembled WGS sequence"/>
</dbReference>
<proteinExistence type="predicted"/>
<evidence type="ECO:0000256" key="1">
    <source>
        <dbReference type="SAM" id="SignalP"/>
    </source>
</evidence>
<evidence type="ECO:0008006" key="4">
    <source>
        <dbReference type="Google" id="ProtNLM"/>
    </source>
</evidence>
<gene>
    <name evidence="2" type="ORF">ANE_LOCUS286</name>
</gene>
<comment type="caution">
    <text evidence="2">The sequence shown here is derived from an EMBL/GenBank/DDBJ whole genome shotgun (WGS) entry which is preliminary data.</text>
</comment>
<feature type="signal peptide" evidence="1">
    <location>
        <begin position="1"/>
        <end position="20"/>
    </location>
</feature>
<reference evidence="2" key="1">
    <citation type="submission" date="2019-07" db="EMBL/GenBank/DDBJ databases">
        <authorList>
            <person name="Dittberner H."/>
        </authorList>
    </citation>
    <scope>NUCLEOTIDE SEQUENCE [LARGE SCALE GENOMIC DNA]</scope>
</reference>
<evidence type="ECO:0000313" key="3">
    <source>
        <dbReference type="Proteomes" id="UP000489600"/>
    </source>
</evidence>
<organism evidence="2 3">
    <name type="scientific">Arabis nemorensis</name>
    <dbReference type="NCBI Taxonomy" id="586526"/>
    <lineage>
        <taxon>Eukaryota</taxon>
        <taxon>Viridiplantae</taxon>
        <taxon>Streptophyta</taxon>
        <taxon>Embryophyta</taxon>
        <taxon>Tracheophyta</taxon>
        <taxon>Spermatophyta</taxon>
        <taxon>Magnoliopsida</taxon>
        <taxon>eudicotyledons</taxon>
        <taxon>Gunneridae</taxon>
        <taxon>Pentapetalae</taxon>
        <taxon>rosids</taxon>
        <taxon>malvids</taxon>
        <taxon>Brassicales</taxon>
        <taxon>Brassicaceae</taxon>
        <taxon>Arabideae</taxon>
        <taxon>Arabis</taxon>
    </lineage>
</organism>